<comment type="function">
    <text evidence="13">The RuvA-RuvB-RuvC complex processes Holliday junction (HJ) DNA during genetic recombination and DNA repair. Endonuclease that resolves HJ intermediates. Cleaves cruciform DNA by making single-stranded nicks across the HJ at symmetrical positions within the homologous arms, yielding a 5'-phosphate and a 3'-hydroxyl group; requires a central core of homology in the junction. The consensus cleavage sequence is 5'-(A/T)TT(C/G)-3'. Cleavage occurs on the 3'-side of the TT dinucleotide at the point of strand exchange. HJ branch migration catalyzed by RuvA-RuvB allows RuvC to scan DNA until it finds its consensus sequence, where it cleaves and resolves the cruciform DNA.</text>
</comment>
<dbReference type="PROSITE" id="PS01321">
    <property type="entry name" value="RUVC"/>
    <property type="match status" value="1"/>
</dbReference>
<keyword evidence="6 13" id="KW-0227">DNA damage</keyword>
<keyword evidence="9 13" id="KW-0238">DNA-binding</keyword>
<evidence type="ECO:0000256" key="5">
    <source>
        <dbReference type="ARBA" id="ARBA00022759"/>
    </source>
</evidence>
<dbReference type="GO" id="GO:0009432">
    <property type="term" value="P:SOS response"/>
    <property type="evidence" value="ECO:0007669"/>
    <property type="project" value="UniProtKB-ARBA"/>
</dbReference>
<reference evidence="15" key="1">
    <citation type="submission" date="2020-10" db="EMBL/GenBank/DDBJ databases">
        <authorList>
            <person name="Gilroy R."/>
        </authorList>
    </citation>
    <scope>NUCLEOTIDE SEQUENCE</scope>
    <source>
        <strain evidence="15">ChiW3-316</strain>
    </source>
</reference>
<evidence type="ECO:0000256" key="9">
    <source>
        <dbReference type="ARBA" id="ARBA00023125"/>
    </source>
</evidence>
<evidence type="ECO:0000256" key="12">
    <source>
        <dbReference type="ARBA" id="ARBA00029354"/>
    </source>
</evidence>
<dbReference type="GO" id="GO:0006281">
    <property type="term" value="P:DNA repair"/>
    <property type="evidence" value="ECO:0007669"/>
    <property type="project" value="UniProtKB-UniRule"/>
</dbReference>
<dbReference type="EC" id="3.1.21.10" evidence="13 14"/>
<gene>
    <name evidence="13 15" type="primary">ruvC</name>
    <name evidence="15" type="ORF">IAD20_02220</name>
</gene>
<keyword evidence="10 13" id="KW-0233">DNA recombination</keyword>
<organism evidence="15 16">
    <name type="scientific">Candidatus Scatocola faecipullorum</name>
    <dbReference type="NCBI Taxonomy" id="2840917"/>
    <lineage>
        <taxon>Bacteria</taxon>
        <taxon>Pseudomonadati</taxon>
        <taxon>Pseudomonadota</taxon>
        <taxon>Alphaproteobacteria</taxon>
        <taxon>Rhodospirillales</taxon>
        <taxon>Rhodospirillaceae</taxon>
        <taxon>Rhodospirillaceae incertae sedis</taxon>
        <taxon>Candidatus Scatocola</taxon>
    </lineage>
</organism>
<feature type="active site" evidence="13">
    <location>
        <position position="67"/>
    </location>
</feature>
<evidence type="ECO:0000256" key="6">
    <source>
        <dbReference type="ARBA" id="ARBA00022763"/>
    </source>
</evidence>
<evidence type="ECO:0000256" key="14">
    <source>
        <dbReference type="NCBIfam" id="TIGR00228"/>
    </source>
</evidence>
<evidence type="ECO:0000256" key="13">
    <source>
        <dbReference type="HAMAP-Rule" id="MF_00034"/>
    </source>
</evidence>
<evidence type="ECO:0000256" key="4">
    <source>
        <dbReference type="ARBA" id="ARBA00022723"/>
    </source>
</evidence>
<dbReference type="GO" id="GO:0008821">
    <property type="term" value="F:crossover junction DNA endonuclease activity"/>
    <property type="evidence" value="ECO:0007669"/>
    <property type="project" value="UniProtKB-UniRule"/>
</dbReference>
<dbReference type="HAMAP" id="MF_00034">
    <property type="entry name" value="RuvC"/>
    <property type="match status" value="1"/>
</dbReference>
<evidence type="ECO:0000256" key="1">
    <source>
        <dbReference type="ARBA" id="ARBA00009518"/>
    </source>
</evidence>
<evidence type="ECO:0000256" key="10">
    <source>
        <dbReference type="ARBA" id="ARBA00023172"/>
    </source>
</evidence>
<comment type="subunit">
    <text evidence="13">Homodimer which binds Holliday junction (HJ) DNA. The HJ becomes 2-fold symmetrical on binding to RuvC with unstacked arms; it has a different conformation from HJ DNA in complex with RuvA. In the full resolvosome a probable DNA-RuvA(4)-RuvB(12)-RuvC(2) complex forms which resolves the HJ.</text>
</comment>
<dbReference type="GO" id="GO:0006310">
    <property type="term" value="P:DNA recombination"/>
    <property type="evidence" value="ECO:0007669"/>
    <property type="project" value="UniProtKB-UniRule"/>
</dbReference>
<feature type="active site" evidence="13">
    <location>
        <position position="7"/>
    </location>
</feature>
<reference evidence="15" key="2">
    <citation type="journal article" date="2021" name="PeerJ">
        <title>Extensive microbial diversity within the chicken gut microbiome revealed by metagenomics and culture.</title>
        <authorList>
            <person name="Gilroy R."/>
            <person name="Ravi A."/>
            <person name="Getino M."/>
            <person name="Pursley I."/>
            <person name="Horton D.L."/>
            <person name="Alikhan N.F."/>
            <person name="Baker D."/>
            <person name="Gharbi K."/>
            <person name="Hall N."/>
            <person name="Watson M."/>
            <person name="Adriaenssens E.M."/>
            <person name="Foster-Nyarko E."/>
            <person name="Jarju S."/>
            <person name="Secka A."/>
            <person name="Antonio M."/>
            <person name="Oren A."/>
            <person name="Chaudhuri R.R."/>
            <person name="La Ragione R."/>
            <person name="Hildebrand F."/>
            <person name="Pallen M.J."/>
        </authorList>
    </citation>
    <scope>NUCLEOTIDE SEQUENCE</scope>
    <source>
        <strain evidence="15">ChiW3-316</strain>
    </source>
</reference>
<comment type="caution">
    <text evidence="15">The sequence shown here is derived from an EMBL/GenBank/DDBJ whole genome shotgun (WGS) entry which is preliminary data.</text>
</comment>
<dbReference type="PANTHER" id="PTHR30194">
    <property type="entry name" value="CROSSOVER JUNCTION ENDODEOXYRIBONUCLEASE RUVC"/>
    <property type="match status" value="1"/>
</dbReference>
<dbReference type="InterPro" id="IPR012337">
    <property type="entry name" value="RNaseH-like_sf"/>
</dbReference>
<keyword evidence="11 13" id="KW-0234">DNA repair</keyword>
<evidence type="ECO:0000256" key="2">
    <source>
        <dbReference type="ARBA" id="ARBA00022490"/>
    </source>
</evidence>
<keyword evidence="7 13" id="KW-0378">Hydrolase</keyword>
<dbReference type="PANTHER" id="PTHR30194:SF3">
    <property type="entry name" value="CROSSOVER JUNCTION ENDODEOXYRIBONUCLEASE RUVC"/>
    <property type="match status" value="1"/>
</dbReference>
<feature type="binding site" evidence="13">
    <location>
        <position position="7"/>
    </location>
    <ligand>
        <name>Mg(2+)</name>
        <dbReference type="ChEBI" id="CHEBI:18420"/>
        <label>1</label>
    </ligand>
</feature>
<name>A0A9D1M393_9PROT</name>
<dbReference type="InterPro" id="IPR002176">
    <property type="entry name" value="X-over_junc_endoDNase_RuvC"/>
</dbReference>
<keyword evidence="2 13" id="KW-0963">Cytoplasm</keyword>
<keyword evidence="4 13" id="KW-0479">Metal-binding</keyword>
<dbReference type="CDD" id="cd16962">
    <property type="entry name" value="RuvC"/>
    <property type="match status" value="1"/>
</dbReference>
<comment type="catalytic activity">
    <reaction evidence="12 13">
        <text>Endonucleolytic cleavage at a junction such as a reciprocal single-stranded crossover between two homologous DNA duplexes (Holliday junction).</text>
        <dbReference type="EC" id="3.1.21.10"/>
    </reaction>
</comment>
<keyword evidence="5 13" id="KW-0255">Endonuclease</keyword>
<dbReference type="Gene3D" id="3.30.420.10">
    <property type="entry name" value="Ribonuclease H-like superfamily/Ribonuclease H"/>
    <property type="match status" value="1"/>
</dbReference>
<keyword evidence="3 13" id="KW-0540">Nuclease</keyword>
<evidence type="ECO:0000313" key="15">
    <source>
        <dbReference type="EMBL" id="HIU52876.1"/>
    </source>
</evidence>
<feature type="active site" evidence="13">
    <location>
        <position position="139"/>
    </location>
</feature>
<keyword evidence="8 13" id="KW-0460">Magnesium</keyword>
<protein>
    <recommendedName>
        <fullName evidence="13 14">Crossover junction endodeoxyribonuclease RuvC</fullName>
        <ecNumber evidence="13 14">3.1.21.10</ecNumber>
    </recommendedName>
    <alternativeName>
        <fullName evidence="13">Holliday junction nuclease RuvC</fullName>
    </alternativeName>
    <alternativeName>
        <fullName evidence="13">Holliday junction resolvase RuvC</fullName>
    </alternativeName>
</protein>
<evidence type="ECO:0000313" key="16">
    <source>
        <dbReference type="Proteomes" id="UP000824107"/>
    </source>
</evidence>
<dbReference type="GO" id="GO:0000287">
    <property type="term" value="F:magnesium ion binding"/>
    <property type="evidence" value="ECO:0007669"/>
    <property type="project" value="UniProtKB-UniRule"/>
</dbReference>
<dbReference type="PRINTS" id="PR00696">
    <property type="entry name" value="RSOLVASERUVC"/>
</dbReference>
<dbReference type="AlphaFoldDB" id="A0A9D1M393"/>
<dbReference type="Pfam" id="PF02075">
    <property type="entry name" value="RuvC"/>
    <property type="match status" value="1"/>
</dbReference>
<dbReference type="FunFam" id="3.30.420.10:FF:000002">
    <property type="entry name" value="Crossover junction endodeoxyribonuclease RuvC"/>
    <property type="match status" value="1"/>
</dbReference>
<comment type="similarity">
    <text evidence="1 13">Belongs to the RuvC family.</text>
</comment>
<dbReference type="Proteomes" id="UP000824107">
    <property type="component" value="Unassembled WGS sequence"/>
</dbReference>
<evidence type="ECO:0000256" key="3">
    <source>
        <dbReference type="ARBA" id="ARBA00022722"/>
    </source>
</evidence>
<dbReference type="GO" id="GO:0003677">
    <property type="term" value="F:DNA binding"/>
    <property type="evidence" value="ECO:0007669"/>
    <property type="project" value="UniProtKB-KW"/>
</dbReference>
<dbReference type="EMBL" id="DVNC01000020">
    <property type="protein sequence ID" value="HIU52876.1"/>
    <property type="molecule type" value="Genomic_DNA"/>
</dbReference>
<accession>A0A9D1M393</accession>
<feature type="binding site" evidence="13">
    <location>
        <position position="139"/>
    </location>
    <ligand>
        <name>Mg(2+)</name>
        <dbReference type="ChEBI" id="CHEBI:18420"/>
        <label>1</label>
    </ligand>
</feature>
<dbReference type="NCBIfam" id="TIGR00228">
    <property type="entry name" value="ruvC"/>
    <property type="match status" value="1"/>
</dbReference>
<evidence type="ECO:0000256" key="8">
    <source>
        <dbReference type="ARBA" id="ARBA00022842"/>
    </source>
</evidence>
<sequence>MRILGLDPSLSSTGWGIVEVENNRLRYVADGFIKTDPKLPIYDRLAVIHRALNEVIETYHPQEAAIEQVFLNENPTSTIKLGMARGVVILAPALFGIPVCEYEPTKVKKAVVGVGRAEKSQVETMVKILLPGCKPKNNDSSDALAMAICHNSYRTAR</sequence>
<dbReference type="InterPro" id="IPR036397">
    <property type="entry name" value="RNaseH_sf"/>
</dbReference>
<dbReference type="GO" id="GO:0005737">
    <property type="term" value="C:cytoplasm"/>
    <property type="evidence" value="ECO:0007669"/>
    <property type="project" value="UniProtKB-SubCell"/>
</dbReference>
<evidence type="ECO:0000256" key="7">
    <source>
        <dbReference type="ARBA" id="ARBA00022801"/>
    </source>
</evidence>
<dbReference type="SUPFAM" id="SSF53098">
    <property type="entry name" value="Ribonuclease H-like"/>
    <property type="match status" value="1"/>
</dbReference>
<dbReference type="InterPro" id="IPR020563">
    <property type="entry name" value="X-over_junc_endoDNase_Mg_BS"/>
</dbReference>
<comment type="cofactor">
    <cofactor evidence="13">
        <name>Mg(2+)</name>
        <dbReference type="ChEBI" id="CHEBI:18420"/>
    </cofactor>
    <text evidence="13">Binds 2 Mg(2+) ion per subunit.</text>
</comment>
<evidence type="ECO:0000256" key="11">
    <source>
        <dbReference type="ARBA" id="ARBA00023204"/>
    </source>
</evidence>
<comment type="subcellular location">
    <subcellularLocation>
        <location evidence="13">Cytoplasm</location>
    </subcellularLocation>
</comment>
<proteinExistence type="inferred from homology"/>
<feature type="binding site" evidence="13">
    <location>
        <position position="67"/>
    </location>
    <ligand>
        <name>Mg(2+)</name>
        <dbReference type="ChEBI" id="CHEBI:18420"/>
        <label>2</label>
    </ligand>
</feature>
<dbReference type="GO" id="GO:0048476">
    <property type="term" value="C:Holliday junction resolvase complex"/>
    <property type="evidence" value="ECO:0007669"/>
    <property type="project" value="UniProtKB-UniRule"/>
</dbReference>